<reference evidence="1" key="1">
    <citation type="submission" date="2022-10" db="EMBL/GenBank/DDBJ databases">
        <authorList>
            <person name="Chen Y."/>
            <person name="Dougan E. K."/>
            <person name="Chan C."/>
            <person name="Rhodes N."/>
            <person name="Thang M."/>
        </authorList>
    </citation>
    <scope>NUCLEOTIDE SEQUENCE</scope>
</reference>
<evidence type="ECO:0000313" key="1">
    <source>
        <dbReference type="EMBL" id="CAI3979419.1"/>
    </source>
</evidence>
<dbReference type="AlphaFoldDB" id="A0A9P1BTY8"/>
<dbReference type="Proteomes" id="UP001152797">
    <property type="component" value="Unassembled WGS sequence"/>
</dbReference>
<proteinExistence type="predicted"/>
<gene>
    <name evidence="1" type="ORF">C1SCF055_LOCUS7370</name>
</gene>
<name>A0A9P1BTY8_9DINO</name>
<accession>A0A9P1BTY8</accession>
<dbReference type="EMBL" id="CAMXCT020000483">
    <property type="protein sequence ID" value="CAL1132794.1"/>
    <property type="molecule type" value="Genomic_DNA"/>
</dbReference>
<protein>
    <submittedName>
        <fullName evidence="1">Uncharacterized protein</fullName>
    </submittedName>
</protein>
<evidence type="ECO:0000313" key="3">
    <source>
        <dbReference type="Proteomes" id="UP001152797"/>
    </source>
</evidence>
<organism evidence="1">
    <name type="scientific">Cladocopium goreaui</name>
    <dbReference type="NCBI Taxonomy" id="2562237"/>
    <lineage>
        <taxon>Eukaryota</taxon>
        <taxon>Sar</taxon>
        <taxon>Alveolata</taxon>
        <taxon>Dinophyceae</taxon>
        <taxon>Suessiales</taxon>
        <taxon>Symbiodiniaceae</taxon>
        <taxon>Cladocopium</taxon>
    </lineage>
</organism>
<comment type="caution">
    <text evidence="1">The sequence shown here is derived from an EMBL/GenBank/DDBJ whole genome shotgun (WGS) entry which is preliminary data.</text>
</comment>
<reference evidence="2" key="2">
    <citation type="submission" date="2024-04" db="EMBL/GenBank/DDBJ databases">
        <authorList>
            <person name="Chen Y."/>
            <person name="Shah S."/>
            <person name="Dougan E. K."/>
            <person name="Thang M."/>
            <person name="Chan C."/>
        </authorList>
    </citation>
    <scope>NUCLEOTIDE SEQUENCE [LARGE SCALE GENOMIC DNA]</scope>
</reference>
<dbReference type="EMBL" id="CAMXCT030000483">
    <property type="protein sequence ID" value="CAL4766731.1"/>
    <property type="molecule type" value="Genomic_DNA"/>
</dbReference>
<keyword evidence="3" id="KW-1185">Reference proteome</keyword>
<dbReference type="EMBL" id="CAMXCT010000483">
    <property type="protein sequence ID" value="CAI3979419.1"/>
    <property type="molecule type" value="Genomic_DNA"/>
</dbReference>
<sequence length="95" mass="10906">MMWGFHSPCNPETSQGFAVLIIAKKKVRHPVSQRLRLTFWVPLGGVPDLHWVEVPVKDVQKPKRTTTMRIPVVLVHECALGLRHWNHCFVFKLGA</sequence>
<evidence type="ECO:0000313" key="2">
    <source>
        <dbReference type="EMBL" id="CAL1132794.1"/>
    </source>
</evidence>